<evidence type="ECO:0000313" key="6">
    <source>
        <dbReference type="EMBL" id="CDW59506.1"/>
    </source>
</evidence>
<dbReference type="InterPro" id="IPR000306">
    <property type="entry name" value="Znf_FYVE"/>
</dbReference>
<dbReference type="InterPro" id="IPR011011">
    <property type="entry name" value="Znf_FYVE_PHD"/>
</dbReference>
<dbReference type="PANTHER" id="PTHR46465:SF2">
    <property type="entry name" value="LATERAL SIGNALING TARGET PROTEIN 2 HOMOLOG"/>
    <property type="match status" value="1"/>
</dbReference>
<protein>
    <submittedName>
        <fullName evidence="6">Lateral signaling target protein 2</fullName>
    </submittedName>
</protein>
<dbReference type="Pfam" id="PF01363">
    <property type="entry name" value="FYVE"/>
    <property type="match status" value="1"/>
</dbReference>
<dbReference type="GO" id="GO:0008270">
    <property type="term" value="F:zinc ion binding"/>
    <property type="evidence" value="ECO:0007669"/>
    <property type="project" value="UniProtKB-KW"/>
</dbReference>
<dbReference type="EMBL" id="HG806613">
    <property type="protein sequence ID" value="CDW59506.1"/>
    <property type="molecule type" value="Genomic_DNA"/>
</dbReference>
<reference evidence="6" key="1">
    <citation type="submission" date="2014-01" db="EMBL/GenBank/DDBJ databases">
        <authorList>
            <person name="Aslett M."/>
        </authorList>
    </citation>
    <scope>NUCLEOTIDE SEQUENCE</scope>
</reference>
<dbReference type="SUPFAM" id="SSF57903">
    <property type="entry name" value="FYVE/PHD zinc finger"/>
    <property type="match status" value="1"/>
</dbReference>
<keyword evidence="3" id="KW-0862">Zinc</keyword>
<sequence>MLNFRKLLCRPQVDDWSPLAKFFFADEALNTVAAELDAFDNRRHPERCQQLVAKLRSCQDRVLQIIEEMLSYLFPDPRDRAPRDYRVKFPDDVLHDSFSGQLWFAAECLAAGSNIVDRDFESDALRPLAKSLSRHVDELRDMLKLQSLKNPSVYPEKVKNALLVFDHLFAEFELNYVSTMVPVKTAREYELQLEMVVLFSETLIRAKKKGLITEEQIETCDPTIMFSLPRLAIVCGLVIYPDGPLNMDRPQENMCEMLRPFRRLLEKIKLLLLTLDDNEMSTLESKLSSSLESDFSPEEVSLFSDFCLQRKTGERPSTEASVLSPSPVVTVLSQPTVLQNCKQGCDVENVCPEISAIETPDESSCVPIDDSTVSTAGHFVCSQTAPRIRYRSSNDLIHRLFVCIAGIADQWQSTYPSDLRVVLKTIFHPVIDDEDPSGKIFEEAGQVARRPGHPEETGIDAAEPSDLQHVHVVSWVPDEECDSCSLCQVRFSFVRRRHHCRCCGNIFCGRCTTNFVPLPSLGYAKPVRVCDQCFEFLSADTVN</sequence>
<dbReference type="InterPro" id="IPR017455">
    <property type="entry name" value="Znf_FYVE-rel"/>
</dbReference>
<dbReference type="SMART" id="SM00064">
    <property type="entry name" value="FYVE"/>
    <property type="match status" value="1"/>
</dbReference>
<feature type="domain" description="FYVE-type" evidence="5">
    <location>
        <begin position="478"/>
        <end position="538"/>
    </location>
</feature>
<reference evidence="6" key="2">
    <citation type="submission" date="2014-03" db="EMBL/GenBank/DDBJ databases">
        <title>The whipworm genome and dual-species transcriptomics of an intimate host-pathogen interaction.</title>
        <authorList>
            <person name="Foth B.J."/>
            <person name="Tsai I.J."/>
            <person name="Reid A.J."/>
            <person name="Bancroft A.J."/>
            <person name="Nichol S."/>
            <person name="Tracey A."/>
            <person name="Holroyd N."/>
            <person name="Cotton J.A."/>
            <person name="Stanley E.J."/>
            <person name="Zarowiecki M."/>
            <person name="Liu J.Z."/>
            <person name="Huckvale T."/>
            <person name="Cooper P.J."/>
            <person name="Grencis R.K."/>
            <person name="Berriman M."/>
        </authorList>
    </citation>
    <scope>NUCLEOTIDE SEQUENCE [LARGE SCALE GENOMIC DNA]</scope>
</reference>
<proteinExistence type="predicted"/>
<dbReference type="OrthoDB" id="20035at2759"/>
<dbReference type="InterPro" id="IPR013083">
    <property type="entry name" value="Znf_RING/FYVE/PHD"/>
</dbReference>
<dbReference type="PANTHER" id="PTHR46465">
    <property type="entry name" value="LATERAL SIGNALING TARGET PROTEIN 2 HOMOLOG"/>
    <property type="match status" value="1"/>
</dbReference>
<dbReference type="AlphaFoldDB" id="A0A077ZGR1"/>
<dbReference type="STRING" id="36087.A0A077ZGR1"/>
<keyword evidence="1" id="KW-0479">Metal-binding</keyword>
<evidence type="ECO:0000256" key="3">
    <source>
        <dbReference type="ARBA" id="ARBA00022833"/>
    </source>
</evidence>
<evidence type="ECO:0000259" key="5">
    <source>
        <dbReference type="PROSITE" id="PS50178"/>
    </source>
</evidence>
<evidence type="ECO:0000256" key="1">
    <source>
        <dbReference type="ARBA" id="ARBA00022723"/>
    </source>
</evidence>
<keyword evidence="7" id="KW-1185">Reference proteome</keyword>
<gene>
    <name evidence="6" type="ORF">TTRE_0000784101</name>
</gene>
<dbReference type="InterPro" id="IPR051118">
    <property type="entry name" value="LST-2"/>
</dbReference>
<dbReference type="Gene3D" id="3.30.40.10">
    <property type="entry name" value="Zinc/RING finger domain, C3HC4 (zinc finger)"/>
    <property type="match status" value="1"/>
</dbReference>
<evidence type="ECO:0000256" key="4">
    <source>
        <dbReference type="PROSITE-ProRule" id="PRU00091"/>
    </source>
</evidence>
<keyword evidence="2 4" id="KW-0863">Zinc-finger</keyword>
<name>A0A077ZGR1_TRITR</name>
<organism evidence="6 7">
    <name type="scientific">Trichuris trichiura</name>
    <name type="common">Whipworm</name>
    <name type="synonym">Trichocephalus trichiurus</name>
    <dbReference type="NCBI Taxonomy" id="36087"/>
    <lineage>
        <taxon>Eukaryota</taxon>
        <taxon>Metazoa</taxon>
        <taxon>Ecdysozoa</taxon>
        <taxon>Nematoda</taxon>
        <taxon>Enoplea</taxon>
        <taxon>Dorylaimia</taxon>
        <taxon>Trichinellida</taxon>
        <taxon>Trichuridae</taxon>
        <taxon>Trichuris</taxon>
    </lineage>
</organism>
<dbReference type="Proteomes" id="UP000030665">
    <property type="component" value="Unassembled WGS sequence"/>
</dbReference>
<accession>A0A077ZGR1</accession>
<dbReference type="GO" id="GO:0031901">
    <property type="term" value="C:early endosome membrane"/>
    <property type="evidence" value="ECO:0007669"/>
    <property type="project" value="TreeGrafter"/>
</dbReference>
<evidence type="ECO:0000313" key="7">
    <source>
        <dbReference type="Proteomes" id="UP000030665"/>
    </source>
</evidence>
<dbReference type="PROSITE" id="PS50178">
    <property type="entry name" value="ZF_FYVE"/>
    <property type="match status" value="1"/>
</dbReference>
<evidence type="ECO:0000256" key="2">
    <source>
        <dbReference type="ARBA" id="ARBA00022771"/>
    </source>
</evidence>